<feature type="region of interest" description="Disordered" evidence="10">
    <location>
        <begin position="462"/>
        <end position="481"/>
    </location>
</feature>
<dbReference type="PROSITE" id="PS50109">
    <property type="entry name" value="HIS_KIN"/>
    <property type="match status" value="1"/>
</dbReference>
<evidence type="ECO:0000256" key="11">
    <source>
        <dbReference type="SAM" id="Phobius"/>
    </source>
</evidence>
<dbReference type="Pfam" id="PF00072">
    <property type="entry name" value="Response_reg"/>
    <property type="match status" value="1"/>
</dbReference>
<keyword evidence="5" id="KW-0547">Nucleotide-binding</keyword>
<dbReference type="EMBL" id="JAZHRV010000001">
    <property type="protein sequence ID" value="MEH2555986.1"/>
    <property type="molecule type" value="Genomic_DNA"/>
</dbReference>
<feature type="domain" description="PAS" evidence="15">
    <location>
        <begin position="96"/>
        <end position="167"/>
    </location>
</feature>
<dbReference type="CDD" id="cd00130">
    <property type="entry name" value="PAS"/>
    <property type="match status" value="1"/>
</dbReference>
<keyword evidence="12" id="KW-0732">Signal</keyword>
<proteinExistence type="predicted"/>
<organism evidence="17 18">
    <name type="scientific">Bradyrhizobium algeriense</name>
    <dbReference type="NCBI Taxonomy" id="634784"/>
    <lineage>
        <taxon>Bacteria</taxon>
        <taxon>Pseudomonadati</taxon>
        <taxon>Pseudomonadota</taxon>
        <taxon>Alphaproteobacteria</taxon>
        <taxon>Hyphomicrobiales</taxon>
        <taxon>Nitrobacteraceae</taxon>
        <taxon>Bradyrhizobium</taxon>
    </lineage>
</organism>
<evidence type="ECO:0000256" key="6">
    <source>
        <dbReference type="ARBA" id="ARBA00022777"/>
    </source>
</evidence>
<accession>A0ABU8BBQ9</accession>
<evidence type="ECO:0000256" key="4">
    <source>
        <dbReference type="ARBA" id="ARBA00022679"/>
    </source>
</evidence>
<dbReference type="Gene3D" id="1.10.287.130">
    <property type="match status" value="1"/>
</dbReference>
<dbReference type="Proteomes" id="UP001364224">
    <property type="component" value="Unassembled WGS sequence"/>
</dbReference>
<dbReference type="Pfam" id="PF00989">
    <property type="entry name" value="PAS"/>
    <property type="match status" value="1"/>
</dbReference>
<dbReference type="PRINTS" id="PR00344">
    <property type="entry name" value="BCTRLSENSOR"/>
</dbReference>
<keyword evidence="3 9" id="KW-0597">Phosphoprotein</keyword>
<dbReference type="InterPro" id="IPR005467">
    <property type="entry name" value="His_kinase_dom"/>
</dbReference>
<keyword evidence="11" id="KW-1133">Transmembrane helix</keyword>
<dbReference type="Gene3D" id="3.40.50.2300">
    <property type="match status" value="1"/>
</dbReference>
<dbReference type="InterPro" id="IPR035965">
    <property type="entry name" value="PAS-like_dom_sf"/>
</dbReference>
<evidence type="ECO:0000259" key="16">
    <source>
        <dbReference type="PROSITE" id="PS50113"/>
    </source>
</evidence>
<evidence type="ECO:0000256" key="7">
    <source>
        <dbReference type="ARBA" id="ARBA00022840"/>
    </source>
</evidence>
<comment type="caution">
    <text evidence="17">The sequence shown here is derived from an EMBL/GenBank/DDBJ whole genome shotgun (WGS) entry which is preliminary data.</text>
</comment>
<feature type="compositionally biased region" description="Low complexity" evidence="10">
    <location>
        <begin position="463"/>
        <end position="472"/>
    </location>
</feature>
<comment type="catalytic activity">
    <reaction evidence="1">
        <text>ATP + protein L-histidine = ADP + protein N-phospho-L-histidine.</text>
        <dbReference type="EC" id="2.7.13.3"/>
    </reaction>
</comment>
<dbReference type="InterPro" id="IPR000014">
    <property type="entry name" value="PAS"/>
</dbReference>
<feature type="transmembrane region" description="Helical" evidence="11">
    <location>
        <begin position="39"/>
        <end position="62"/>
    </location>
</feature>
<dbReference type="SMART" id="SM00091">
    <property type="entry name" value="PAS"/>
    <property type="match status" value="1"/>
</dbReference>
<dbReference type="InterPro" id="IPR001789">
    <property type="entry name" value="Sig_transdc_resp-reg_receiver"/>
</dbReference>
<evidence type="ECO:0000256" key="12">
    <source>
        <dbReference type="SAM" id="SignalP"/>
    </source>
</evidence>
<dbReference type="RefSeq" id="WP_334481204.1">
    <property type="nucleotide sequence ID" value="NZ_JAZHRV010000001.1"/>
</dbReference>
<feature type="signal peptide" evidence="12">
    <location>
        <begin position="1"/>
        <end position="24"/>
    </location>
</feature>
<dbReference type="InterPro" id="IPR013767">
    <property type="entry name" value="PAS_fold"/>
</dbReference>
<evidence type="ECO:0000259" key="15">
    <source>
        <dbReference type="PROSITE" id="PS50112"/>
    </source>
</evidence>
<dbReference type="SMART" id="SM00387">
    <property type="entry name" value="HATPase_c"/>
    <property type="match status" value="1"/>
</dbReference>
<dbReference type="PROSITE" id="PS50113">
    <property type="entry name" value="PAC"/>
    <property type="match status" value="1"/>
</dbReference>
<dbReference type="SMART" id="SM00388">
    <property type="entry name" value="HisKA"/>
    <property type="match status" value="1"/>
</dbReference>
<evidence type="ECO:0000256" key="10">
    <source>
        <dbReference type="SAM" id="MobiDB-lite"/>
    </source>
</evidence>
<dbReference type="InterPro" id="IPR003594">
    <property type="entry name" value="HATPase_dom"/>
</dbReference>
<reference evidence="17 18" key="1">
    <citation type="submission" date="2024-02" db="EMBL/GenBank/DDBJ databases">
        <title>Adaptive strategies in a cosmopolitan and abundant soil bacterium.</title>
        <authorList>
            <person name="Carini P."/>
        </authorList>
    </citation>
    <scope>NUCLEOTIDE SEQUENCE [LARGE SCALE GENOMIC DNA]</scope>
    <source>
        <strain evidence="17 18">AZCC 1608</strain>
    </source>
</reference>
<keyword evidence="7" id="KW-0067">ATP-binding</keyword>
<evidence type="ECO:0000256" key="8">
    <source>
        <dbReference type="ARBA" id="ARBA00023012"/>
    </source>
</evidence>
<feature type="domain" description="Response regulatory" evidence="14">
    <location>
        <begin position="485"/>
        <end position="601"/>
    </location>
</feature>
<dbReference type="PROSITE" id="PS51257">
    <property type="entry name" value="PROKAR_LIPOPROTEIN"/>
    <property type="match status" value="1"/>
</dbReference>
<dbReference type="Pfam" id="PF02518">
    <property type="entry name" value="HATPase_c"/>
    <property type="match status" value="1"/>
</dbReference>
<dbReference type="InterPro" id="IPR000700">
    <property type="entry name" value="PAS-assoc_C"/>
</dbReference>
<gene>
    <name evidence="17" type="ORF">V1286_003515</name>
</gene>
<dbReference type="SUPFAM" id="SSF52172">
    <property type="entry name" value="CheY-like"/>
    <property type="match status" value="1"/>
</dbReference>
<name>A0ABU8BBQ9_9BRAD</name>
<dbReference type="InterPro" id="IPR003661">
    <property type="entry name" value="HisK_dim/P_dom"/>
</dbReference>
<evidence type="ECO:0000313" key="18">
    <source>
        <dbReference type="Proteomes" id="UP001364224"/>
    </source>
</evidence>
<protein>
    <recommendedName>
        <fullName evidence="2">histidine kinase</fullName>
        <ecNumber evidence="2">2.7.13.3</ecNumber>
    </recommendedName>
</protein>
<evidence type="ECO:0000256" key="2">
    <source>
        <dbReference type="ARBA" id="ARBA00012438"/>
    </source>
</evidence>
<dbReference type="EC" id="2.7.13.3" evidence="2"/>
<dbReference type="NCBIfam" id="TIGR00229">
    <property type="entry name" value="sensory_box"/>
    <property type="match status" value="1"/>
</dbReference>
<keyword evidence="11" id="KW-0472">Membrane</keyword>
<keyword evidence="11" id="KW-0812">Transmembrane</keyword>
<dbReference type="PROSITE" id="PS50112">
    <property type="entry name" value="PAS"/>
    <property type="match status" value="1"/>
</dbReference>
<dbReference type="InterPro" id="IPR004358">
    <property type="entry name" value="Sig_transdc_His_kin-like_C"/>
</dbReference>
<dbReference type="Gene3D" id="3.30.450.20">
    <property type="entry name" value="PAS domain"/>
    <property type="match status" value="1"/>
</dbReference>
<dbReference type="SMART" id="SM00448">
    <property type="entry name" value="REC"/>
    <property type="match status" value="1"/>
</dbReference>
<dbReference type="SUPFAM" id="SSF55785">
    <property type="entry name" value="PYP-like sensor domain (PAS domain)"/>
    <property type="match status" value="1"/>
</dbReference>
<evidence type="ECO:0000256" key="1">
    <source>
        <dbReference type="ARBA" id="ARBA00000085"/>
    </source>
</evidence>
<sequence length="634" mass="67824">MTQPRRLALAMALLVVVTSCVVSAVTYYFATQATPGGPLATIVSAALLGGTIAGVLAVAVAAGPARFWRSALPDVTGPVDGRSGREHGLAHQALTDSEMAQAIVENALDAFVQTDGSCVILDWSPHAEALMGWTRADAVGRSVEELVFPEAQRPVHRQWVDRFLSEASGDAAGGRYETPLLHKDGREFFAEVSLTALRRGEGYLINAFVRDITAKRAAEEQLFQAQKMESVGQLTGGIAHDFNNMLTVITGTIEILADGVKHDPALTSIAKMINDAADRASQLTANLLAFARKQPLRPLETDVNALIEEVIKLLAPTLGRRIEIGTALSEQAWLALVDRSQLTSALVNLAINARDAMPNGGRLLFRTGNFTRDACDAEVGGLGAGDYVAVEVIDSGAGIPPAIRDRIFEPFFSTKQFGTGTGLGLSMVFGFAKQSGGSVVVDGEEGKGACFRIYLPKADVEPSDALPASDASPPDDDELRGGSETILCVEDDDVVRAHVTGRLESLGYKVIVASNATHALELVNSGAAFDLLFTDIIMPGAMNGRQLAQQVAELRRPLRVLYTSGNTFGAFDASGHLGEGVLLLTKPYRKAELARMVRLCLDRAIDHMGDPIPLPYSVQEDLERFLRDNPPEKK</sequence>
<evidence type="ECO:0000256" key="9">
    <source>
        <dbReference type="PROSITE-ProRule" id="PRU00169"/>
    </source>
</evidence>
<dbReference type="SUPFAM" id="SSF47384">
    <property type="entry name" value="Homodimeric domain of signal transducing histidine kinase"/>
    <property type="match status" value="1"/>
</dbReference>
<dbReference type="PROSITE" id="PS50110">
    <property type="entry name" value="RESPONSE_REGULATORY"/>
    <property type="match status" value="1"/>
</dbReference>
<dbReference type="InterPro" id="IPR036097">
    <property type="entry name" value="HisK_dim/P_sf"/>
</dbReference>
<feature type="chain" id="PRO_5046512767" description="histidine kinase" evidence="12">
    <location>
        <begin position="25"/>
        <end position="634"/>
    </location>
</feature>
<dbReference type="Gene3D" id="3.30.565.10">
    <property type="entry name" value="Histidine kinase-like ATPase, C-terminal domain"/>
    <property type="match status" value="1"/>
</dbReference>
<evidence type="ECO:0000256" key="3">
    <source>
        <dbReference type="ARBA" id="ARBA00022553"/>
    </source>
</evidence>
<feature type="domain" description="Histidine kinase" evidence="13">
    <location>
        <begin position="237"/>
        <end position="459"/>
    </location>
</feature>
<dbReference type="CDD" id="cd00082">
    <property type="entry name" value="HisKA"/>
    <property type="match status" value="1"/>
</dbReference>
<dbReference type="PANTHER" id="PTHR43065:SF49">
    <property type="entry name" value="HISTIDINE KINASE"/>
    <property type="match status" value="1"/>
</dbReference>
<dbReference type="InterPro" id="IPR011006">
    <property type="entry name" value="CheY-like_superfamily"/>
</dbReference>
<keyword evidence="8" id="KW-0902">Two-component regulatory system</keyword>
<evidence type="ECO:0000256" key="5">
    <source>
        <dbReference type="ARBA" id="ARBA00022741"/>
    </source>
</evidence>
<keyword evidence="18" id="KW-1185">Reference proteome</keyword>
<keyword evidence="6" id="KW-0418">Kinase</keyword>
<dbReference type="SUPFAM" id="SSF55874">
    <property type="entry name" value="ATPase domain of HSP90 chaperone/DNA topoisomerase II/histidine kinase"/>
    <property type="match status" value="1"/>
</dbReference>
<dbReference type="InterPro" id="IPR036890">
    <property type="entry name" value="HATPase_C_sf"/>
</dbReference>
<dbReference type="PANTHER" id="PTHR43065">
    <property type="entry name" value="SENSOR HISTIDINE KINASE"/>
    <property type="match status" value="1"/>
</dbReference>
<evidence type="ECO:0000259" key="14">
    <source>
        <dbReference type="PROSITE" id="PS50110"/>
    </source>
</evidence>
<feature type="domain" description="PAC" evidence="16">
    <location>
        <begin position="174"/>
        <end position="224"/>
    </location>
</feature>
<keyword evidence="4" id="KW-0808">Transferase</keyword>
<evidence type="ECO:0000259" key="13">
    <source>
        <dbReference type="PROSITE" id="PS50109"/>
    </source>
</evidence>
<dbReference type="Pfam" id="PF00512">
    <property type="entry name" value="HisKA"/>
    <property type="match status" value="1"/>
</dbReference>
<feature type="modified residue" description="4-aspartylphosphate" evidence="9">
    <location>
        <position position="535"/>
    </location>
</feature>
<evidence type="ECO:0000313" key="17">
    <source>
        <dbReference type="EMBL" id="MEH2555986.1"/>
    </source>
</evidence>